<evidence type="ECO:0000256" key="5">
    <source>
        <dbReference type="ARBA" id="ARBA00022827"/>
    </source>
</evidence>
<evidence type="ECO:0000313" key="12">
    <source>
        <dbReference type="EMBL" id="KAG5391495.1"/>
    </source>
</evidence>
<protein>
    <recommendedName>
        <fullName evidence="10">indole-3-pyruvate monooxygenase</fullName>
        <ecNumber evidence="10">1.14.13.168</ecNumber>
    </recommendedName>
</protein>
<reference evidence="12 13" key="1">
    <citation type="submission" date="2021-03" db="EMBL/GenBank/DDBJ databases">
        <authorList>
            <person name="King G.J."/>
            <person name="Bancroft I."/>
            <person name="Baten A."/>
            <person name="Bloomfield J."/>
            <person name="Borpatragohain P."/>
            <person name="He Z."/>
            <person name="Irish N."/>
            <person name="Irwin J."/>
            <person name="Liu K."/>
            <person name="Mauleon R.P."/>
            <person name="Moore J."/>
            <person name="Morris R."/>
            <person name="Ostergaard L."/>
            <person name="Wang B."/>
            <person name="Wells R."/>
        </authorList>
    </citation>
    <scope>NUCLEOTIDE SEQUENCE [LARGE SCALE GENOMIC DNA]</scope>
    <source>
        <strain evidence="12">R-o-18</strain>
        <tissue evidence="12">Leaf</tissue>
    </source>
</reference>
<dbReference type="Proteomes" id="UP000823674">
    <property type="component" value="Chromosome A06"/>
</dbReference>
<dbReference type="EMBL" id="JADBGQ010000006">
    <property type="protein sequence ID" value="KAG5391495.1"/>
    <property type="molecule type" value="Genomic_DNA"/>
</dbReference>
<keyword evidence="5" id="KW-0274">FAD</keyword>
<evidence type="ECO:0000256" key="11">
    <source>
        <dbReference type="ARBA" id="ARBA00047707"/>
    </source>
</evidence>
<evidence type="ECO:0000256" key="3">
    <source>
        <dbReference type="ARBA" id="ARBA00009183"/>
    </source>
</evidence>
<name>A0ABQ7M0W7_BRACM</name>
<dbReference type="InterPro" id="IPR036188">
    <property type="entry name" value="FAD/NAD-bd_sf"/>
</dbReference>
<evidence type="ECO:0000256" key="10">
    <source>
        <dbReference type="ARBA" id="ARBA00039148"/>
    </source>
</evidence>
<comment type="pathway">
    <text evidence="2">Plant hormone metabolism; auxin biosynthesis.</text>
</comment>
<dbReference type="EC" id="1.14.13.168" evidence="10"/>
<evidence type="ECO:0000256" key="8">
    <source>
        <dbReference type="ARBA" id="ARBA00023033"/>
    </source>
</evidence>
<keyword evidence="7" id="KW-0560">Oxidoreductase</keyword>
<evidence type="ECO:0000256" key="7">
    <source>
        <dbReference type="ARBA" id="ARBA00023002"/>
    </source>
</evidence>
<evidence type="ECO:0000313" key="13">
    <source>
        <dbReference type="Proteomes" id="UP000823674"/>
    </source>
</evidence>
<comment type="catalytic activity">
    <reaction evidence="11">
        <text>indole-3-pyruvate + NADPH + O2 + H(+) = (indol-3-yl)acetate + CO2 + NADP(+) + H2O</text>
        <dbReference type="Rhea" id="RHEA:34331"/>
        <dbReference type="ChEBI" id="CHEBI:15377"/>
        <dbReference type="ChEBI" id="CHEBI:15378"/>
        <dbReference type="ChEBI" id="CHEBI:15379"/>
        <dbReference type="ChEBI" id="CHEBI:16526"/>
        <dbReference type="ChEBI" id="CHEBI:17640"/>
        <dbReference type="ChEBI" id="CHEBI:30854"/>
        <dbReference type="ChEBI" id="CHEBI:57783"/>
        <dbReference type="ChEBI" id="CHEBI:58349"/>
        <dbReference type="EC" id="1.14.13.168"/>
    </reaction>
</comment>
<accession>A0ABQ7M0W7</accession>
<evidence type="ECO:0000256" key="2">
    <source>
        <dbReference type="ARBA" id="ARBA00004814"/>
    </source>
</evidence>
<organism evidence="12 13">
    <name type="scientific">Brassica rapa subsp. trilocularis</name>
    <dbReference type="NCBI Taxonomy" id="1813537"/>
    <lineage>
        <taxon>Eukaryota</taxon>
        <taxon>Viridiplantae</taxon>
        <taxon>Streptophyta</taxon>
        <taxon>Embryophyta</taxon>
        <taxon>Tracheophyta</taxon>
        <taxon>Spermatophyta</taxon>
        <taxon>Magnoliopsida</taxon>
        <taxon>eudicotyledons</taxon>
        <taxon>Gunneridae</taxon>
        <taxon>Pentapetalae</taxon>
        <taxon>rosids</taxon>
        <taxon>malvids</taxon>
        <taxon>Brassicales</taxon>
        <taxon>Brassicaceae</taxon>
        <taxon>Brassiceae</taxon>
        <taxon>Brassica</taxon>
    </lineage>
</organism>
<comment type="similarity">
    <text evidence="3">Belongs to the FMO family.</text>
</comment>
<sequence>MEIPPSSEFSYQKGFSPPNSLPRELQSLVRELSKRFETKDSITSKVYRLECTISLVKVPSLSPSEDTDLYFLQLQPTETPTSTTNSGGCTDRLNGECYIPAVKRLDIFNGEIVHSSNYKSGHDLKGKTVLVARGGNSSMEMCFALNNLDARMAYFPVTMIDTMVMLMAKAMLFMYGDPFKYGAADQHKAFSPPNSLPDK</sequence>
<dbReference type="Gene3D" id="3.50.50.60">
    <property type="entry name" value="FAD/NAD(P)-binding domain"/>
    <property type="match status" value="1"/>
</dbReference>
<evidence type="ECO:0000256" key="6">
    <source>
        <dbReference type="ARBA" id="ARBA00022857"/>
    </source>
</evidence>
<dbReference type="InterPro" id="IPR050982">
    <property type="entry name" value="Auxin_biosynth/cation_transpt"/>
</dbReference>
<evidence type="ECO:0000256" key="1">
    <source>
        <dbReference type="ARBA" id="ARBA00001974"/>
    </source>
</evidence>
<dbReference type="PANTHER" id="PTHR43539">
    <property type="entry name" value="FLAVIN-BINDING MONOOXYGENASE-LIKE PROTEIN (AFU_ORTHOLOGUE AFUA_4G09220)"/>
    <property type="match status" value="1"/>
</dbReference>
<keyword evidence="13" id="KW-1185">Reference proteome</keyword>
<dbReference type="SUPFAM" id="SSF51905">
    <property type="entry name" value="FAD/NAD(P)-binding domain"/>
    <property type="match status" value="1"/>
</dbReference>
<evidence type="ECO:0000256" key="9">
    <source>
        <dbReference type="ARBA" id="ARBA00023070"/>
    </source>
</evidence>
<keyword evidence="6" id="KW-0521">NADP</keyword>
<proteinExistence type="inferred from homology"/>
<keyword evidence="8" id="KW-0503">Monooxygenase</keyword>
<dbReference type="PANTHER" id="PTHR43539:SF93">
    <property type="entry name" value="INDOLE-3-PYRUVATE MONOOXYGENASE YUCCA10-RELATED"/>
    <property type="match status" value="1"/>
</dbReference>
<keyword evidence="4" id="KW-0285">Flavoprotein</keyword>
<comment type="caution">
    <text evidence="12">The sequence shown here is derived from an EMBL/GenBank/DDBJ whole genome shotgun (WGS) entry which is preliminary data.</text>
</comment>
<evidence type="ECO:0000256" key="4">
    <source>
        <dbReference type="ARBA" id="ARBA00022630"/>
    </source>
</evidence>
<keyword evidence="9" id="KW-0073">Auxin biosynthesis</keyword>
<comment type="cofactor">
    <cofactor evidence="1">
        <name>FAD</name>
        <dbReference type="ChEBI" id="CHEBI:57692"/>
    </cofactor>
</comment>
<gene>
    <name evidence="12" type="primary">A06p004890.1_BraROA</name>
    <name evidence="12" type="ORF">IGI04_021458</name>
</gene>